<dbReference type="Pfam" id="PF00107">
    <property type="entry name" value="ADH_zinc_N"/>
    <property type="match status" value="1"/>
</dbReference>
<dbReference type="EMBL" id="UPHU01000001">
    <property type="protein sequence ID" value="VBA47193.1"/>
    <property type="molecule type" value="Genomic_DNA"/>
</dbReference>
<sequence>MRAVVFREPGVVKLETVADPPAGPGEVVIEVAAAGVCGTDHHLVAGELGVPAGTIPGHETAGCVVEISPDVDGVAVGDRVVCYGQVVCGRCEACRSGHDNRCTRPQGFGMARPGGFAEYLAAPASCLLPLPDGVEPEIGAIATDAIATPFHALDSVGAVRPGERVVVVGTGGLGLHAVALARLMGAGRVVAADPSPQARSLALAAGADDVLDPAAVADPGRELRALAGGAHAAFEFVGRADTVELALQSLTAGGRLVVVGVGHDRPRLPPIIRFVGMELAVRGSFGSTRTDIAAALALVAAGRLDVSRSVSRRVDLDEAPDVFNRPACPARTVITPHPPQNGTR</sequence>
<dbReference type="PANTHER" id="PTHR43401:SF5">
    <property type="entry name" value="ALCOHOL DEHYDROGENASE-RELATED"/>
    <property type="match status" value="1"/>
</dbReference>
<dbReference type="GO" id="GO:0004022">
    <property type="term" value="F:alcohol dehydrogenase (NAD+) activity"/>
    <property type="evidence" value="ECO:0007669"/>
    <property type="project" value="UniProtKB-EC"/>
</dbReference>
<dbReference type="OrthoDB" id="5295340at2"/>
<accession>A0A498QQM8</accession>
<dbReference type="InterPro" id="IPR050129">
    <property type="entry name" value="Zn_alcohol_dh"/>
</dbReference>
<dbReference type="SMART" id="SM00829">
    <property type="entry name" value="PKS_ER"/>
    <property type="match status" value="1"/>
</dbReference>
<keyword evidence="2 4" id="KW-0560">Oxidoreductase</keyword>
<evidence type="ECO:0000313" key="4">
    <source>
        <dbReference type="EMBL" id="VBA47193.1"/>
    </source>
</evidence>
<dbReference type="Proteomes" id="UP000268285">
    <property type="component" value="Unassembled WGS sequence"/>
</dbReference>
<dbReference type="Gene3D" id="3.40.50.720">
    <property type="entry name" value="NAD(P)-binding Rossmann-like Domain"/>
    <property type="match status" value="1"/>
</dbReference>
<dbReference type="SUPFAM" id="SSF51735">
    <property type="entry name" value="NAD(P)-binding Rossmann-fold domains"/>
    <property type="match status" value="1"/>
</dbReference>
<dbReference type="RefSeq" id="WP_099187985.1">
    <property type="nucleotide sequence ID" value="NZ_UPHN01000016.1"/>
</dbReference>
<dbReference type="InterPro" id="IPR013154">
    <property type="entry name" value="ADH-like_N"/>
</dbReference>
<organism evidence="4 5">
    <name type="scientific">Mycobacterium pseudokansasii</name>
    <dbReference type="NCBI Taxonomy" id="2341080"/>
    <lineage>
        <taxon>Bacteria</taxon>
        <taxon>Bacillati</taxon>
        <taxon>Actinomycetota</taxon>
        <taxon>Actinomycetes</taxon>
        <taxon>Mycobacteriales</taxon>
        <taxon>Mycobacteriaceae</taxon>
        <taxon>Mycobacterium</taxon>
    </lineage>
</organism>
<dbReference type="Gene3D" id="3.90.180.10">
    <property type="entry name" value="Medium-chain alcohol dehydrogenases, catalytic domain"/>
    <property type="match status" value="1"/>
</dbReference>
<evidence type="ECO:0000313" key="5">
    <source>
        <dbReference type="Proteomes" id="UP000268285"/>
    </source>
</evidence>
<dbReference type="Pfam" id="PF08240">
    <property type="entry name" value="ADH_N"/>
    <property type="match status" value="1"/>
</dbReference>
<dbReference type="PANTHER" id="PTHR43401">
    <property type="entry name" value="L-THREONINE 3-DEHYDROGENASE"/>
    <property type="match status" value="1"/>
</dbReference>
<reference evidence="4 5" key="1">
    <citation type="submission" date="2018-09" db="EMBL/GenBank/DDBJ databases">
        <authorList>
            <person name="Tagini F."/>
        </authorList>
    </citation>
    <scope>NUCLEOTIDE SEQUENCE [LARGE SCALE GENOMIC DNA]</scope>
    <source>
        <strain evidence="4 5">MK142</strain>
    </source>
</reference>
<evidence type="ECO:0000256" key="1">
    <source>
        <dbReference type="ARBA" id="ARBA00001947"/>
    </source>
</evidence>
<keyword evidence="5" id="KW-1185">Reference proteome</keyword>
<dbReference type="EC" id="1.1.1.1" evidence="4"/>
<dbReference type="InterPro" id="IPR020843">
    <property type="entry name" value="ER"/>
</dbReference>
<name>A0A498QQM8_9MYCO</name>
<dbReference type="AlphaFoldDB" id="A0A498QQM8"/>
<dbReference type="SUPFAM" id="SSF50129">
    <property type="entry name" value="GroES-like"/>
    <property type="match status" value="1"/>
</dbReference>
<comment type="cofactor">
    <cofactor evidence="1">
        <name>Zn(2+)</name>
        <dbReference type="ChEBI" id="CHEBI:29105"/>
    </cofactor>
</comment>
<dbReference type="InterPro" id="IPR013149">
    <property type="entry name" value="ADH-like_C"/>
</dbReference>
<protein>
    <submittedName>
        <fullName evidence="4">Alcohol dehydrogenase</fullName>
        <ecNumber evidence="4">1.1.1.1</ecNumber>
    </submittedName>
</protein>
<feature type="domain" description="Enoyl reductase (ER)" evidence="3">
    <location>
        <begin position="10"/>
        <end position="334"/>
    </location>
</feature>
<proteinExistence type="predicted"/>
<gene>
    <name evidence="4" type="primary">adh_2</name>
    <name evidence="4" type="ORF">LAUMK142_00648</name>
</gene>
<evidence type="ECO:0000259" key="3">
    <source>
        <dbReference type="SMART" id="SM00829"/>
    </source>
</evidence>
<dbReference type="InterPro" id="IPR011032">
    <property type="entry name" value="GroES-like_sf"/>
</dbReference>
<evidence type="ECO:0000256" key="2">
    <source>
        <dbReference type="ARBA" id="ARBA00023002"/>
    </source>
</evidence>
<dbReference type="InterPro" id="IPR036291">
    <property type="entry name" value="NAD(P)-bd_dom_sf"/>
</dbReference>